<reference evidence="2 3" key="1">
    <citation type="submission" date="2016-10" db="EMBL/GenBank/DDBJ databases">
        <authorList>
            <person name="de Groot N.N."/>
        </authorList>
    </citation>
    <scope>NUCLEOTIDE SEQUENCE [LARGE SCALE GENOMIC DNA]</scope>
    <source>
        <strain evidence="2 3">DSM 22007</strain>
    </source>
</reference>
<dbReference type="RefSeq" id="WP_090270977.1">
    <property type="nucleotide sequence ID" value="NZ_FOEP01000016.1"/>
</dbReference>
<gene>
    <name evidence="2" type="ORF">SAMN04488092_11629</name>
</gene>
<dbReference type="STRING" id="657014.SAMN04488092_11629"/>
<keyword evidence="1" id="KW-0812">Transmembrane</keyword>
<proteinExistence type="predicted"/>
<dbReference type="AlphaFoldDB" id="A0A1H9JTG6"/>
<protein>
    <submittedName>
        <fullName evidence="2">Flp pilus assembly protein TadG</fullName>
    </submittedName>
</protein>
<dbReference type="EMBL" id="FOEP01000016">
    <property type="protein sequence ID" value="SEQ90311.1"/>
    <property type="molecule type" value="Genomic_DNA"/>
</dbReference>
<accession>A0A1H9JTG6</accession>
<sequence length="188" mass="21418">MFKRLNKRLRAFVTDSDGTVAVETVIMLPILFWAFLATYVYFDAYRQTSINNKAAYVVGDVLSRETDAIDDAYIDGLKSLFVFLAKPDSDTKLRVTVVMWDEEDNTFKRDWTAGRGIAGLSNAEVAALDSKLPIMPDNERVILVETWSTYSPLFEVGLDQSDIYNFIFTSPRFAPLLPWYEDIPEETS</sequence>
<evidence type="ECO:0000256" key="1">
    <source>
        <dbReference type="SAM" id="Phobius"/>
    </source>
</evidence>
<evidence type="ECO:0000313" key="2">
    <source>
        <dbReference type="EMBL" id="SEQ90311.1"/>
    </source>
</evidence>
<keyword evidence="1" id="KW-0472">Membrane</keyword>
<feature type="transmembrane region" description="Helical" evidence="1">
    <location>
        <begin position="20"/>
        <end position="42"/>
    </location>
</feature>
<dbReference type="Proteomes" id="UP000198634">
    <property type="component" value="Unassembled WGS sequence"/>
</dbReference>
<keyword evidence="1" id="KW-1133">Transmembrane helix</keyword>
<name>A0A1H9JTG6_9RHOB</name>
<keyword evidence="3" id="KW-1185">Reference proteome</keyword>
<dbReference type="OrthoDB" id="7876207at2"/>
<evidence type="ECO:0000313" key="3">
    <source>
        <dbReference type="Proteomes" id="UP000198634"/>
    </source>
</evidence>
<organism evidence="2 3">
    <name type="scientific">Thalassovita taeanensis</name>
    <dbReference type="NCBI Taxonomy" id="657014"/>
    <lineage>
        <taxon>Bacteria</taxon>
        <taxon>Pseudomonadati</taxon>
        <taxon>Pseudomonadota</taxon>
        <taxon>Alphaproteobacteria</taxon>
        <taxon>Rhodobacterales</taxon>
        <taxon>Roseobacteraceae</taxon>
        <taxon>Thalassovita</taxon>
    </lineage>
</organism>